<reference evidence="1 2" key="1">
    <citation type="submission" date="2017-09" db="EMBL/GenBank/DDBJ databases">
        <authorList>
            <person name="Lee N."/>
            <person name="Cho B.-K."/>
        </authorList>
    </citation>
    <scope>NUCLEOTIDE SEQUENCE [LARGE SCALE GENOMIC DNA]</scope>
    <source>
        <strain evidence="1 2">ATCC 12769</strain>
    </source>
</reference>
<dbReference type="InterPro" id="IPR015422">
    <property type="entry name" value="PyrdxlP-dep_Trfase_small"/>
</dbReference>
<organism evidence="1 2">
    <name type="scientific">Streptomyces nitrosporeus</name>
    <dbReference type="NCBI Taxonomy" id="28894"/>
    <lineage>
        <taxon>Bacteria</taxon>
        <taxon>Bacillati</taxon>
        <taxon>Actinomycetota</taxon>
        <taxon>Actinomycetes</taxon>
        <taxon>Kitasatosporales</taxon>
        <taxon>Streptomycetaceae</taxon>
        <taxon>Streptomyces</taxon>
    </lineage>
</organism>
<evidence type="ECO:0000313" key="2">
    <source>
        <dbReference type="Proteomes" id="UP000326178"/>
    </source>
</evidence>
<evidence type="ECO:0000313" key="1">
    <source>
        <dbReference type="EMBL" id="QEU73112.1"/>
    </source>
</evidence>
<keyword evidence="2" id="KW-1185">Reference proteome</keyword>
<dbReference type="AlphaFoldDB" id="A0A5J6FA59"/>
<dbReference type="KEGG" id="snk:CP967_14845"/>
<dbReference type="InterPro" id="IPR015424">
    <property type="entry name" value="PyrdxlP-dep_Trfase"/>
</dbReference>
<dbReference type="RefSeq" id="WP_150488431.1">
    <property type="nucleotide sequence ID" value="NZ_BMUV01000013.1"/>
</dbReference>
<accession>A0A5J6FA59</accession>
<gene>
    <name evidence="1" type="ORF">CP967_14845</name>
</gene>
<dbReference type="PANTHER" id="PTHR46577:SF1">
    <property type="entry name" value="HTH-TYPE TRANSCRIPTIONAL REGULATORY PROTEIN GABR"/>
    <property type="match status" value="1"/>
</dbReference>
<sequence>MAPALRAANPVAPVPPVLDRLALAAFIDRGWYDAHLRAARQRFRSRRDLLVHTLADRVPQGRASGTAAGPHILPYLPDGTGTHAAVRATSSAGLRLTDLDACRLAGSGGPALVLGYGTISDTETPPAVALLGEALSGVTAL</sequence>
<dbReference type="PANTHER" id="PTHR46577">
    <property type="entry name" value="HTH-TYPE TRANSCRIPTIONAL REGULATORY PROTEIN GABR"/>
    <property type="match status" value="1"/>
</dbReference>
<evidence type="ECO:0008006" key="3">
    <source>
        <dbReference type="Google" id="ProtNLM"/>
    </source>
</evidence>
<name>A0A5J6FA59_9ACTN</name>
<dbReference type="Gene3D" id="3.90.1150.10">
    <property type="entry name" value="Aspartate Aminotransferase, domain 1"/>
    <property type="match status" value="1"/>
</dbReference>
<protein>
    <recommendedName>
        <fullName evidence="3">PLP-dependent aminotransferase family protein</fullName>
    </recommendedName>
</protein>
<dbReference type="InterPro" id="IPR051446">
    <property type="entry name" value="HTH_trans_reg/aminotransferase"/>
</dbReference>
<dbReference type="Proteomes" id="UP000326178">
    <property type="component" value="Chromosome"/>
</dbReference>
<proteinExistence type="predicted"/>
<dbReference type="EMBL" id="CP023702">
    <property type="protein sequence ID" value="QEU73112.1"/>
    <property type="molecule type" value="Genomic_DNA"/>
</dbReference>
<dbReference type="SUPFAM" id="SSF53383">
    <property type="entry name" value="PLP-dependent transferases"/>
    <property type="match status" value="1"/>
</dbReference>